<keyword evidence="1" id="KW-0472">Membrane</keyword>
<feature type="transmembrane region" description="Helical" evidence="1">
    <location>
        <begin position="134"/>
        <end position="155"/>
    </location>
</feature>
<name>A0A2S8SW06_9BACT</name>
<feature type="transmembrane region" description="Helical" evidence="1">
    <location>
        <begin position="68"/>
        <end position="89"/>
    </location>
</feature>
<dbReference type="OrthoDB" id="9810558at2"/>
<dbReference type="PANTHER" id="PTHR43471:SF10">
    <property type="entry name" value="SLL1107 PROTEIN"/>
    <property type="match status" value="1"/>
</dbReference>
<evidence type="ECO:0000256" key="1">
    <source>
        <dbReference type="SAM" id="Phobius"/>
    </source>
</evidence>
<organism evidence="2 3">
    <name type="scientific">Abditibacterium utsteinense</name>
    <dbReference type="NCBI Taxonomy" id="1960156"/>
    <lineage>
        <taxon>Bacteria</taxon>
        <taxon>Pseudomonadati</taxon>
        <taxon>Abditibacteriota</taxon>
        <taxon>Abditibacteriia</taxon>
        <taxon>Abditibacteriales</taxon>
        <taxon>Abditibacteriaceae</taxon>
        <taxon>Abditibacterium</taxon>
    </lineage>
</organism>
<keyword evidence="1" id="KW-0812">Transmembrane</keyword>
<reference evidence="2 3" key="1">
    <citation type="journal article" date="2018" name="Syst. Appl. Microbiol.">
        <title>Abditibacterium utsteinense sp. nov., the first cultivated member of candidate phylum FBP, isolated from ice-free Antarctic soil samples.</title>
        <authorList>
            <person name="Tahon G."/>
            <person name="Tytgat B."/>
            <person name="Lebbe L."/>
            <person name="Carlier A."/>
            <person name="Willems A."/>
        </authorList>
    </citation>
    <scope>NUCLEOTIDE SEQUENCE [LARGE SCALE GENOMIC DNA]</scope>
    <source>
        <strain evidence="2 3">LMG 29911</strain>
    </source>
</reference>
<feature type="transmembrane region" description="Helical" evidence="1">
    <location>
        <begin position="182"/>
        <end position="209"/>
    </location>
</feature>
<keyword evidence="3" id="KW-1185">Reference proteome</keyword>
<evidence type="ECO:0000313" key="2">
    <source>
        <dbReference type="EMBL" id="PQV64976.1"/>
    </source>
</evidence>
<gene>
    <name evidence="2" type="ORF">B1R32_103246</name>
</gene>
<dbReference type="InParanoid" id="A0A2S8SW06"/>
<dbReference type="Pfam" id="PF12679">
    <property type="entry name" value="ABC2_membrane_2"/>
    <property type="match status" value="1"/>
</dbReference>
<feature type="transmembrane region" description="Helical" evidence="1">
    <location>
        <begin position="32"/>
        <end position="48"/>
    </location>
</feature>
<feature type="transmembrane region" description="Helical" evidence="1">
    <location>
        <begin position="339"/>
        <end position="362"/>
    </location>
</feature>
<feature type="transmembrane region" description="Helical" evidence="1">
    <location>
        <begin position="101"/>
        <end position="122"/>
    </location>
</feature>
<dbReference type="Proteomes" id="UP000237684">
    <property type="component" value="Unassembled WGS sequence"/>
</dbReference>
<sequence length="367" mass="40011">MAASPLQNPGVISSQRASQTTQIPAAWRAKQAIGLALIALLAIWYALVGWHSPGIERNAADNASPFDFLGFALLGTLIWLTTPTTWTIAATSFQEAIRRRWMTALLGFAVVMLAVSTFFTWMQPGEEQKFLRDYGIGFTVIMTLIAAIFLGVAMIPPEVERRTIFTILSKPVTRLEFLLGKYIGLMFTLLLNLIVMSVIFLLAYAVFVISKEGFSRAFVADGVGISKLGLGFDLSNLAKALFLHLGTLSIMAAFAVMLSQFLTGISAIICCFLVYFLGQSASYWERLAGGTGEASQIAKPALSPALRAVVDGVYAILPRLDRFDVRERLVNDLPVGLNYLAKAGASGAIYTAVLLCVSYFVFSDREF</sequence>
<dbReference type="PANTHER" id="PTHR43471">
    <property type="entry name" value="ABC TRANSPORTER PERMEASE"/>
    <property type="match status" value="1"/>
</dbReference>
<dbReference type="AlphaFoldDB" id="A0A2S8SW06"/>
<comment type="caution">
    <text evidence="2">The sequence shown here is derived from an EMBL/GenBank/DDBJ whole genome shotgun (WGS) entry which is preliminary data.</text>
</comment>
<feature type="transmembrane region" description="Helical" evidence="1">
    <location>
        <begin position="261"/>
        <end position="278"/>
    </location>
</feature>
<dbReference type="GO" id="GO:0005886">
    <property type="term" value="C:plasma membrane"/>
    <property type="evidence" value="ECO:0007669"/>
    <property type="project" value="UniProtKB-SubCell"/>
</dbReference>
<dbReference type="RefSeq" id="WP_105482842.1">
    <property type="nucleotide sequence ID" value="NZ_NIGF01000003.1"/>
</dbReference>
<evidence type="ECO:0000313" key="3">
    <source>
        <dbReference type="Proteomes" id="UP000237684"/>
    </source>
</evidence>
<dbReference type="EMBL" id="NIGF01000003">
    <property type="protein sequence ID" value="PQV64976.1"/>
    <property type="molecule type" value="Genomic_DNA"/>
</dbReference>
<keyword evidence="1" id="KW-1133">Transmembrane helix</keyword>
<dbReference type="GO" id="GO:0140359">
    <property type="term" value="F:ABC-type transporter activity"/>
    <property type="evidence" value="ECO:0007669"/>
    <property type="project" value="InterPro"/>
</dbReference>
<proteinExistence type="predicted"/>
<protein>
    <submittedName>
        <fullName evidence="2">ABC-2 family transporter protein</fullName>
    </submittedName>
</protein>
<accession>A0A2S8SW06</accession>